<feature type="domain" description="LysM" evidence="3">
    <location>
        <begin position="123"/>
        <end position="167"/>
    </location>
</feature>
<evidence type="ECO:0000313" key="4">
    <source>
        <dbReference type="EMBL" id="GHD48205.1"/>
    </source>
</evidence>
<evidence type="ECO:0000256" key="1">
    <source>
        <dbReference type="ARBA" id="ARBA00038420"/>
    </source>
</evidence>
<dbReference type="Gene3D" id="3.10.350.10">
    <property type="entry name" value="LysM domain"/>
    <property type="match status" value="2"/>
</dbReference>
<dbReference type="InterPro" id="IPR016047">
    <property type="entry name" value="M23ase_b-sheet_dom"/>
</dbReference>
<comment type="similarity">
    <text evidence="1">Belongs to the E.coli NlpD/Haemophilus LppB family.</text>
</comment>
<proteinExistence type="inferred from homology"/>
<name>A0A918XQS5_9PROT</name>
<dbReference type="Proteomes" id="UP000630353">
    <property type="component" value="Unassembled WGS sequence"/>
</dbReference>
<dbReference type="InterPro" id="IPR018392">
    <property type="entry name" value="LysM"/>
</dbReference>
<sequence length="407" mass="42795">MNPRTRVPCRVEPESDAPYTAAMLRPTLRLAAAGLLLCLTLAACGSGPSLPRLANPDPASNPPSTAAGRALPPDGVITVRPGDTVYALARRYGVSSRTIIETNRLSPPYLLHVGDRLFLPTPRVHVVRSGDTLSEIARDYRIDFRRLAGLNDLRPPYEIRVGQRLRLPGATDGSDGGLVAARTPRTPPAPSRASSEPRDPQQPWSEGGTLNFPVAGRPAGTEGPPLPAPRPSGQTTEAASAPAPAAARSGGSSSAARAAVLTPPPRASGRFLWPVQGRVISGFGPREGGLHNDGINIAAPLGTKVRAAENGVVVYAGNELRGFGNLLLIKHADGWTTAYAHADKLLVRRGDRVERGQTIATVGQSGNVDRPQLHFEIRKGPRPVDPRDELGAARVSAAPERPAGPSG</sequence>
<keyword evidence="5" id="KW-1185">Reference proteome</keyword>
<dbReference type="PANTHER" id="PTHR21666">
    <property type="entry name" value="PEPTIDASE-RELATED"/>
    <property type="match status" value="1"/>
</dbReference>
<feature type="region of interest" description="Disordered" evidence="2">
    <location>
        <begin position="377"/>
        <end position="407"/>
    </location>
</feature>
<dbReference type="SMART" id="SM00257">
    <property type="entry name" value="LysM"/>
    <property type="match status" value="2"/>
</dbReference>
<reference evidence="4" key="2">
    <citation type="submission" date="2020-09" db="EMBL/GenBank/DDBJ databases">
        <authorList>
            <person name="Sun Q."/>
            <person name="Kim S."/>
        </authorList>
    </citation>
    <scope>NUCLEOTIDE SEQUENCE</scope>
    <source>
        <strain evidence="4">KCTC 42651</strain>
    </source>
</reference>
<dbReference type="AlphaFoldDB" id="A0A918XQS5"/>
<dbReference type="CDD" id="cd00118">
    <property type="entry name" value="LysM"/>
    <property type="match status" value="2"/>
</dbReference>
<dbReference type="InterPro" id="IPR050570">
    <property type="entry name" value="Cell_wall_metabolism_enzyme"/>
</dbReference>
<protein>
    <recommendedName>
        <fullName evidence="3">LysM domain-containing protein</fullName>
    </recommendedName>
</protein>
<dbReference type="Gene3D" id="2.70.70.10">
    <property type="entry name" value="Glucose Permease (Domain IIA)"/>
    <property type="match status" value="1"/>
</dbReference>
<dbReference type="PROSITE" id="PS51782">
    <property type="entry name" value="LYSM"/>
    <property type="match status" value="2"/>
</dbReference>
<dbReference type="GO" id="GO:0004222">
    <property type="term" value="F:metalloendopeptidase activity"/>
    <property type="evidence" value="ECO:0007669"/>
    <property type="project" value="TreeGrafter"/>
</dbReference>
<dbReference type="EMBL" id="BMZS01000004">
    <property type="protein sequence ID" value="GHD48205.1"/>
    <property type="molecule type" value="Genomic_DNA"/>
</dbReference>
<organism evidence="4 5">
    <name type="scientific">Thalassobaculum fulvum</name>
    <dbReference type="NCBI Taxonomy" id="1633335"/>
    <lineage>
        <taxon>Bacteria</taxon>
        <taxon>Pseudomonadati</taxon>
        <taxon>Pseudomonadota</taxon>
        <taxon>Alphaproteobacteria</taxon>
        <taxon>Rhodospirillales</taxon>
        <taxon>Thalassobaculaceae</taxon>
        <taxon>Thalassobaculum</taxon>
    </lineage>
</organism>
<feature type="domain" description="LysM" evidence="3">
    <location>
        <begin position="75"/>
        <end position="119"/>
    </location>
</feature>
<accession>A0A918XQS5</accession>
<dbReference type="Pfam" id="PF01551">
    <property type="entry name" value="Peptidase_M23"/>
    <property type="match status" value="1"/>
</dbReference>
<feature type="compositionally biased region" description="Basic and acidic residues" evidence="2">
    <location>
        <begin position="377"/>
        <end position="391"/>
    </location>
</feature>
<dbReference type="SUPFAM" id="SSF54106">
    <property type="entry name" value="LysM domain"/>
    <property type="match status" value="2"/>
</dbReference>
<feature type="compositionally biased region" description="Low complexity" evidence="2">
    <location>
        <begin position="238"/>
        <end position="258"/>
    </location>
</feature>
<dbReference type="CDD" id="cd12797">
    <property type="entry name" value="M23_peptidase"/>
    <property type="match status" value="1"/>
</dbReference>
<evidence type="ECO:0000313" key="5">
    <source>
        <dbReference type="Proteomes" id="UP000630353"/>
    </source>
</evidence>
<dbReference type="InterPro" id="IPR011055">
    <property type="entry name" value="Dup_hybrid_motif"/>
</dbReference>
<dbReference type="PANTHER" id="PTHR21666:SF263">
    <property type="entry name" value="MUREIN HYDROLASE ACTIVATOR NLPD"/>
    <property type="match status" value="1"/>
</dbReference>
<dbReference type="SUPFAM" id="SSF51261">
    <property type="entry name" value="Duplicated hybrid motif"/>
    <property type="match status" value="1"/>
</dbReference>
<evidence type="ECO:0000259" key="3">
    <source>
        <dbReference type="PROSITE" id="PS51782"/>
    </source>
</evidence>
<evidence type="ECO:0000256" key="2">
    <source>
        <dbReference type="SAM" id="MobiDB-lite"/>
    </source>
</evidence>
<dbReference type="Pfam" id="PF01476">
    <property type="entry name" value="LysM"/>
    <property type="match status" value="2"/>
</dbReference>
<reference evidence="4" key="1">
    <citation type="journal article" date="2014" name="Int. J. Syst. Evol. Microbiol.">
        <title>Complete genome sequence of Corynebacterium casei LMG S-19264T (=DSM 44701T), isolated from a smear-ripened cheese.</title>
        <authorList>
            <consortium name="US DOE Joint Genome Institute (JGI-PGF)"/>
            <person name="Walter F."/>
            <person name="Albersmeier A."/>
            <person name="Kalinowski J."/>
            <person name="Ruckert C."/>
        </authorList>
    </citation>
    <scope>NUCLEOTIDE SEQUENCE</scope>
    <source>
        <strain evidence="4">KCTC 42651</strain>
    </source>
</reference>
<feature type="region of interest" description="Disordered" evidence="2">
    <location>
        <begin position="53"/>
        <end position="74"/>
    </location>
</feature>
<feature type="region of interest" description="Disordered" evidence="2">
    <location>
        <begin position="164"/>
        <end position="258"/>
    </location>
</feature>
<dbReference type="InterPro" id="IPR036779">
    <property type="entry name" value="LysM_dom_sf"/>
</dbReference>
<comment type="caution">
    <text evidence="4">The sequence shown here is derived from an EMBL/GenBank/DDBJ whole genome shotgun (WGS) entry which is preliminary data.</text>
</comment>
<gene>
    <name evidence="4" type="ORF">GCM10017083_19010</name>
</gene>